<comment type="caution">
    <text evidence="2">The sequence shown here is derived from an EMBL/GenBank/DDBJ whole genome shotgun (WGS) entry which is preliminary data.</text>
</comment>
<sequence>MTLFYLTLGLITQIVVAQPDDIKSVIYNDTILETPKCDDVVKDYQKAPLDWMDVVIGPSTPVYPSPSATLMAQAVQSDKPPEEQLEEIKEMANQITMAIQTEMVNLLSYAVSATDGPEGNKLRKKRSAETPMDSTQLVMRLLKHIKSNNDYQNIAIEKMMSAQEIADKYNIPFKADPEILSDLALAGSDQAKELTSILQDVCDVNNTTRTNHTMARENTPNKISSIPAKPKQDDYFSRYNYYSEPAHYCSVTPKPTFYDSVSYTPVQELYPYCGVEPMSSVFVEPVEAEPEFVGEEIEETVSSKICMKEGDEPGTMSVNHVTTYSVAETSHFKKPRMETIPQQMQYYFLLM</sequence>
<gene>
    <name evidence="2" type="ORF">PIBRA_LOCUS4949</name>
</gene>
<evidence type="ECO:0000313" key="2">
    <source>
        <dbReference type="EMBL" id="CAH4027904.1"/>
    </source>
</evidence>
<evidence type="ECO:0000256" key="1">
    <source>
        <dbReference type="SAM" id="SignalP"/>
    </source>
</evidence>
<reference evidence="2" key="1">
    <citation type="submission" date="2022-05" db="EMBL/GenBank/DDBJ databases">
        <authorList>
            <person name="Okamura Y."/>
        </authorList>
    </citation>
    <scope>NUCLEOTIDE SEQUENCE</scope>
</reference>
<dbReference type="AlphaFoldDB" id="A0A9P0TAN8"/>
<proteinExistence type="predicted"/>
<name>A0A9P0TAN8_PIEBR</name>
<feature type="signal peptide" evidence="1">
    <location>
        <begin position="1"/>
        <end position="17"/>
    </location>
</feature>
<keyword evidence="1" id="KW-0732">Signal</keyword>
<organism evidence="2 3">
    <name type="scientific">Pieris brassicae</name>
    <name type="common">White butterfly</name>
    <name type="synonym">Large white butterfly</name>
    <dbReference type="NCBI Taxonomy" id="7116"/>
    <lineage>
        <taxon>Eukaryota</taxon>
        <taxon>Metazoa</taxon>
        <taxon>Ecdysozoa</taxon>
        <taxon>Arthropoda</taxon>
        <taxon>Hexapoda</taxon>
        <taxon>Insecta</taxon>
        <taxon>Pterygota</taxon>
        <taxon>Neoptera</taxon>
        <taxon>Endopterygota</taxon>
        <taxon>Lepidoptera</taxon>
        <taxon>Glossata</taxon>
        <taxon>Ditrysia</taxon>
        <taxon>Papilionoidea</taxon>
        <taxon>Pieridae</taxon>
        <taxon>Pierinae</taxon>
        <taxon>Pieris</taxon>
    </lineage>
</organism>
<keyword evidence="3" id="KW-1185">Reference proteome</keyword>
<feature type="chain" id="PRO_5040380636" evidence="1">
    <location>
        <begin position="18"/>
        <end position="351"/>
    </location>
</feature>
<protein>
    <submittedName>
        <fullName evidence="2">Uncharacterized protein</fullName>
    </submittedName>
</protein>
<accession>A0A9P0TAN8</accession>
<dbReference type="Proteomes" id="UP001152562">
    <property type="component" value="Unassembled WGS sequence"/>
</dbReference>
<dbReference type="EMBL" id="CALOZG010000005">
    <property type="protein sequence ID" value="CAH4027904.1"/>
    <property type="molecule type" value="Genomic_DNA"/>
</dbReference>
<evidence type="ECO:0000313" key="3">
    <source>
        <dbReference type="Proteomes" id="UP001152562"/>
    </source>
</evidence>